<protein>
    <recommendedName>
        <fullName evidence="5">Luciferase-like domain-containing protein</fullName>
    </recommendedName>
</protein>
<dbReference type="InterPro" id="IPR019952">
    <property type="entry name" value="F420_OxRdatse_Rv1855c_pred"/>
</dbReference>
<evidence type="ECO:0000313" key="6">
    <source>
        <dbReference type="EMBL" id="GCE12641.1"/>
    </source>
</evidence>
<proteinExistence type="predicted"/>
<dbReference type="GO" id="GO:0008726">
    <property type="term" value="F:alkanesulfonate monooxygenase activity"/>
    <property type="evidence" value="ECO:0007669"/>
    <property type="project" value="TreeGrafter"/>
</dbReference>
<keyword evidence="3" id="KW-0560">Oxidoreductase</keyword>
<reference evidence="7" key="1">
    <citation type="submission" date="2018-12" db="EMBL/GenBank/DDBJ databases">
        <title>Tengunoibacter tsumagoiensis gen. nov., sp. nov., Dictyobacter kobayashii sp. nov., D. alpinus sp. nov., and D. joshuensis sp. nov. and description of Dictyobacteraceae fam. nov. within the order Ktedonobacterales isolated from Tengu-no-mugimeshi.</title>
        <authorList>
            <person name="Wang C.M."/>
            <person name="Zheng Y."/>
            <person name="Sakai Y."/>
            <person name="Toyoda A."/>
            <person name="Minakuchi Y."/>
            <person name="Abe K."/>
            <person name="Yokota A."/>
            <person name="Yabe S."/>
        </authorList>
    </citation>
    <scope>NUCLEOTIDE SEQUENCE [LARGE SCALE GENOMIC DNA]</scope>
    <source>
        <strain evidence="7">Uno3</strain>
    </source>
</reference>
<dbReference type="AlphaFoldDB" id="A0A402A0V2"/>
<dbReference type="InterPro" id="IPR050172">
    <property type="entry name" value="SsuD_RutA_monooxygenase"/>
</dbReference>
<evidence type="ECO:0000259" key="5">
    <source>
        <dbReference type="Pfam" id="PF00296"/>
    </source>
</evidence>
<dbReference type="SUPFAM" id="SSF51679">
    <property type="entry name" value="Bacterial luciferase-like"/>
    <property type="match status" value="1"/>
</dbReference>
<keyword evidence="4" id="KW-0503">Monooxygenase</keyword>
<dbReference type="InterPro" id="IPR036661">
    <property type="entry name" value="Luciferase-like_sf"/>
</dbReference>
<evidence type="ECO:0000256" key="1">
    <source>
        <dbReference type="ARBA" id="ARBA00022630"/>
    </source>
</evidence>
<sequence length="289" mass="32183">MTKLSFGIKTAPQNTTYEAMQEIWLAADAEPTIEHAWLFDHFYSLTGDPSGPCLEGWTVLAALAAVTKRIRLGLMVTSNTYRFPPVLAKIGATVDVISKGRLDFGIGAGWHEQEHAAYGIPLYKTGERLRRLEEACELITRMWTEPSATFEGRYYQIKDAYCEPKPIQKPVPPFVIGGGGEQLTLRIAARYASIWNLPGSPVEVFQHKSKVLDEHCAAIGRDPSTIVRSTQLVVNPDNLAETRSTVQEFIAVGATHFILNIRTPYPTQIIKRIVAEIIEPLLSQYAVEE</sequence>
<keyword evidence="1" id="KW-0285">Flavoprotein</keyword>
<dbReference type="PANTHER" id="PTHR42847:SF8">
    <property type="entry name" value="CONSERVED PROTEIN"/>
    <property type="match status" value="1"/>
</dbReference>
<dbReference type="Pfam" id="PF00296">
    <property type="entry name" value="Bac_luciferase"/>
    <property type="match status" value="1"/>
</dbReference>
<keyword evidence="2" id="KW-0288">FMN</keyword>
<dbReference type="NCBIfam" id="TIGR03560">
    <property type="entry name" value="F420_Rv1855c"/>
    <property type="match status" value="1"/>
</dbReference>
<dbReference type="EMBL" id="BIFR01000001">
    <property type="protein sequence ID" value="GCE12641.1"/>
    <property type="molecule type" value="Genomic_DNA"/>
</dbReference>
<dbReference type="Proteomes" id="UP000287352">
    <property type="component" value="Unassembled WGS sequence"/>
</dbReference>
<dbReference type="Gene3D" id="3.20.20.30">
    <property type="entry name" value="Luciferase-like domain"/>
    <property type="match status" value="1"/>
</dbReference>
<comment type="caution">
    <text evidence="6">The sequence shown here is derived from an EMBL/GenBank/DDBJ whole genome shotgun (WGS) entry which is preliminary data.</text>
</comment>
<evidence type="ECO:0000256" key="2">
    <source>
        <dbReference type="ARBA" id="ARBA00022643"/>
    </source>
</evidence>
<keyword evidence="7" id="KW-1185">Reference proteome</keyword>
<evidence type="ECO:0000313" key="7">
    <source>
        <dbReference type="Proteomes" id="UP000287352"/>
    </source>
</evidence>
<dbReference type="PANTHER" id="PTHR42847">
    <property type="entry name" value="ALKANESULFONATE MONOOXYGENASE"/>
    <property type="match status" value="1"/>
</dbReference>
<organism evidence="6 7">
    <name type="scientific">Tengunoibacter tsumagoiensis</name>
    <dbReference type="NCBI Taxonomy" id="2014871"/>
    <lineage>
        <taxon>Bacteria</taxon>
        <taxon>Bacillati</taxon>
        <taxon>Chloroflexota</taxon>
        <taxon>Ktedonobacteria</taxon>
        <taxon>Ktedonobacterales</taxon>
        <taxon>Dictyobacteraceae</taxon>
        <taxon>Tengunoibacter</taxon>
    </lineage>
</organism>
<feature type="domain" description="Luciferase-like" evidence="5">
    <location>
        <begin position="19"/>
        <end position="251"/>
    </location>
</feature>
<accession>A0A402A0V2</accession>
<dbReference type="InterPro" id="IPR011251">
    <property type="entry name" value="Luciferase-like_dom"/>
</dbReference>
<dbReference type="RefSeq" id="WP_126580242.1">
    <property type="nucleotide sequence ID" value="NZ_BIFR01000001.1"/>
</dbReference>
<dbReference type="OrthoDB" id="4029802at2"/>
<dbReference type="GO" id="GO:0046306">
    <property type="term" value="P:alkanesulfonate catabolic process"/>
    <property type="evidence" value="ECO:0007669"/>
    <property type="project" value="TreeGrafter"/>
</dbReference>
<evidence type="ECO:0000256" key="3">
    <source>
        <dbReference type="ARBA" id="ARBA00023002"/>
    </source>
</evidence>
<name>A0A402A0V2_9CHLR</name>
<evidence type="ECO:0000256" key="4">
    <source>
        <dbReference type="ARBA" id="ARBA00023033"/>
    </source>
</evidence>
<gene>
    <name evidence="6" type="ORF">KTT_25000</name>
</gene>